<dbReference type="InterPro" id="IPR013249">
    <property type="entry name" value="RNA_pol_sigma70_r4_t2"/>
</dbReference>
<dbReference type="SUPFAM" id="SSF88946">
    <property type="entry name" value="Sigma2 domain of RNA polymerase sigma factors"/>
    <property type="match status" value="1"/>
</dbReference>
<feature type="domain" description="RNA polymerase sigma factor 70 region 4 type 2" evidence="5">
    <location>
        <begin position="106"/>
        <end position="158"/>
    </location>
</feature>
<organism evidence="6 7">
    <name type="scientific">Paracandidimonas soli</name>
    <dbReference type="NCBI Taxonomy" id="1917182"/>
    <lineage>
        <taxon>Bacteria</taxon>
        <taxon>Pseudomonadati</taxon>
        <taxon>Pseudomonadota</taxon>
        <taxon>Betaproteobacteria</taxon>
        <taxon>Burkholderiales</taxon>
        <taxon>Alcaligenaceae</taxon>
        <taxon>Paracandidimonas</taxon>
    </lineage>
</organism>
<name>A0A4R3V1H6_9BURK</name>
<dbReference type="Proteomes" id="UP000294692">
    <property type="component" value="Unassembled WGS sequence"/>
</dbReference>
<dbReference type="OrthoDB" id="192021at2"/>
<dbReference type="Pfam" id="PF08281">
    <property type="entry name" value="Sigma70_r4_2"/>
    <property type="match status" value="1"/>
</dbReference>
<keyword evidence="7" id="KW-1185">Reference proteome</keyword>
<evidence type="ECO:0000256" key="3">
    <source>
        <dbReference type="ARBA" id="ARBA00023082"/>
    </source>
</evidence>
<dbReference type="SUPFAM" id="SSF88659">
    <property type="entry name" value="Sigma3 and sigma4 domains of RNA polymerase sigma factors"/>
    <property type="match status" value="1"/>
</dbReference>
<evidence type="ECO:0000259" key="5">
    <source>
        <dbReference type="Pfam" id="PF08281"/>
    </source>
</evidence>
<accession>A0A4R3V1H6</accession>
<dbReference type="Gene3D" id="1.10.10.10">
    <property type="entry name" value="Winged helix-like DNA-binding domain superfamily/Winged helix DNA-binding domain"/>
    <property type="match status" value="1"/>
</dbReference>
<dbReference type="InterPro" id="IPR013324">
    <property type="entry name" value="RNA_pol_sigma_r3/r4-like"/>
</dbReference>
<dbReference type="GO" id="GO:0006352">
    <property type="term" value="P:DNA-templated transcription initiation"/>
    <property type="evidence" value="ECO:0007669"/>
    <property type="project" value="InterPro"/>
</dbReference>
<dbReference type="RefSeq" id="WP_132477365.1">
    <property type="nucleotide sequence ID" value="NZ_SMBX01000006.1"/>
</dbReference>
<dbReference type="InterPro" id="IPR014284">
    <property type="entry name" value="RNA_pol_sigma-70_dom"/>
</dbReference>
<keyword evidence="2" id="KW-0805">Transcription regulation</keyword>
<dbReference type="InterPro" id="IPR039425">
    <property type="entry name" value="RNA_pol_sigma-70-like"/>
</dbReference>
<dbReference type="PANTHER" id="PTHR43133">
    <property type="entry name" value="RNA POLYMERASE ECF-TYPE SIGMA FACTO"/>
    <property type="match status" value="1"/>
</dbReference>
<protein>
    <submittedName>
        <fullName evidence="6">RNA polymerase sigma-70 factor (ECF subfamily)</fullName>
    </submittedName>
</protein>
<gene>
    <name evidence="6" type="ORF">EV686_106153</name>
</gene>
<dbReference type="EMBL" id="SMBX01000006">
    <property type="protein sequence ID" value="TCU97271.1"/>
    <property type="molecule type" value="Genomic_DNA"/>
</dbReference>
<dbReference type="CDD" id="cd06171">
    <property type="entry name" value="Sigma70_r4"/>
    <property type="match status" value="1"/>
</dbReference>
<sequence length="168" mass="19179">MPVRPPPKKSWLAQYSNLLHIWRRKGSAHDDAQDAVQDAAVRILVNGDGTIKDPRAYLSRSAANGMAGRHRHRKVLDMLPLHALADHDHPVTDSAESSARTQELHDALWLALSELPLSCRQTFILHRLEGWTHTEIAEDMGISRSMVEKHMTRALRHLHERLQHYAPY</sequence>
<evidence type="ECO:0000313" key="6">
    <source>
        <dbReference type="EMBL" id="TCU97271.1"/>
    </source>
</evidence>
<dbReference type="GO" id="GO:0016987">
    <property type="term" value="F:sigma factor activity"/>
    <property type="evidence" value="ECO:0007669"/>
    <property type="project" value="UniProtKB-KW"/>
</dbReference>
<keyword evidence="4" id="KW-0804">Transcription</keyword>
<comment type="similarity">
    <text evidence="1">Belongs to the sigma-70 factor family. ECF subfamily.</text>
</comment>
<proteinExistence type="inferred from homology"/>
<dbReference type="InterPro" id="IPR013325">
    <property type="entry name" value="RNA_pol_sigma_r2"/>
</dbReference>
<reference evidence="6 7" key="1">
    <citation type="submission" date="2019-03" db="EMBL/GenBank/DDBJ databases">
        <title>Genomic Encyclopedia of Type Strains, Phase IV (KMG-IV): sequencing the most valuable type-strain genomes for metagenomic binning, comparative biology and taxonomic classification.</title>
        <authorList>
            <person name="Goeker M."/>
        </authorList>
    </citation>
    <scope>NUCLEOTIDE SEQUENCE [LARGE SCALE GENOMIC DNA]</scope>
    <source>
        <strain evidence="6 7">DSM 100048</strain>
    </source>
</reference>
<dbReference type="PANTHER" id="PTHR43133:SF63">
    <property type="entry name" value="RNA POLYMERASE SIGMA FACTOR FECI-RELATED"/>
    <property type="match status" value="1"/>
</dbReference>
<comment type="caution">
    <text evidence="6">The sequence shown here is derived from an EMBL/GenBank/DDBJ whole genome shotgun (WGS) entry which is preliminary data.</text>
</comment>
<evidence type="ECO:0000256" key="2">
    <source>
        <dbReference type="ARBA" id="ARBA00023015"/>
    </source>
</evidence>
<dbReference type="NCBIfam" id="TIGR02937">
    <property type="entry name" value="sigma70-ECF"/>
    <property type="match status" value="1"/>
</dbReference>
<dbReference type="InterPro" id="IPR036388">
    <property type="entry name" value="WH-like_DNA-bd_sf"/>
</dbReference>
<dbReference type="AlphaFoldDB" id="A0A4R3V1H6"/>
<evidence type="ECO:0000256" key="4">
    <source>
        <dbReference type="ARBA" id="ARBA00023163"/>
    </source>
</evidence>
<keyword evidence="3" id="KW-0731">Sigma factor</keyword>
<dbReference type="GO" id="GO:0003677">
    <property type="term" value="F:DNA binding"/>
    <property type="evidence" value="ECO:0007669"/>
    <property type="project" value="InterPro"/>
</dbReference>
<evidence type="ECO:0000313" key="7">
    <source>
        <dbReference type="Proteomes" id="UP000294692"/>
    </source>
</evidence>
<evidence type="ECO:0000256" key="1">
    <source>
        <dbReference type="ARBA" id="ARBA00010641"/>
    </source>
</evidence>